<dbReference type="GO" id="GO:0008270">
    <property type="term" value="F:zinc ion binding"/>
    <property type="evidence" value="ECO:0007669"/>
    <property type="project" value="UniProtKB-KW"/>
</dbReference>
<gene>
    <name evidence="16" type="ORF">PNOK_0463500</name>
</gene>
<feature type="compositionally biased region" description="Basic and acidic residues" evidence="12">
    <location>
        <begin position="51"/>
        <end position="63"/>
    </location>
</feature>
<dbReference type="OrthoDB" id="196131at2759"/>
<feature type="region of interest" description="Disordered" evidence="12">
    <location>
        <begin position="1"/>
        <end position="29"/>
    </location>
</feature>
<dbReference type="InterPro" id="IPR027417">
    <property type="entry name" value="P-loop_NTPase"/>
</dbReference>
<evidence type="ECO:0000256" key="9">
    <source>
        <dbReference type="ARBA" id="ARBA00022884"/>
    </source>
</evidence>
<name>A0A286UJA7_9AGAM</name>
<dbReference type="EC" id="3.6.4.13" evidence="1"/>
<evidence type="ECO:0000256" key="6">
    <source>
        <dbReference type="ARBA" id="ARBA00022806"/>
    </source>
</evidence>
<evidence type="ECO:0000256" key="7">
    <source>
        <dbReference type="ARBA" id="ARBA00022833"/>
    </source>
</evidence>
<accession>A0A286UJA7</accession>
<keyword evidence="17" id="KW-1185">Reference proteome</keyword>
<evidence type="ECO:0000256" key="12">
    <source>
        <dbReference type="SAM" id="MobiDB-lite"/>
    </source>
</evidence>
<dbReference type="InterPro" id="IPR011545">
    <property type="entry name" value="DEAD/DEAH_box_helicase_dom"/>
</dbReference>
<dbReference type="PROSITE" id="PS51192">
    <property type="entry name" value="HELICASE_ATP_BIND_1"/>
    <property type="match status" value="1"/>
</dbReference>
<dbReference type="GO" id="GO:0005524">
    <property type="term" value="F:ATP binding"/>
    <property type="evidence" value="ECO:0007669"/>
    <property type="project" value="UniProtKB-KW"/>
</dbReference>
<dbReference type="CDD" id="cd18787">
    <property type="entry name" value="SF2_C_DEAD"/>
    <property type="match status" value="1"/>
</dbReference>
<dbReference type="PROSITE" id="PS51195">
    <property type="entry name" value="Q_MOTIF"/>
    <property type="match status" value="1"/>
</dbReference>
<dbReference type="SUPFAM" id="SSF52540">
    <property type="entry name" value="P-loop containing nucleoside triphosphate hydrolases"/>
    <property type="match status" value="2"/>
</dbReference>
<dbReference type="PANTHER" id="PTHR47958">
    <property type="entry name" value="ATP-DEPENDENT RNA HELICASE DBP3"/>
    <property type="match status" value="1"/>
</dbReference>
<dbReference type="Gene3D" id="3.40.50.300">
    <property type="entry name" value="P-loop containing nucleotide triphosphate hydrolases"/>
    <property type="match status" value="2"/>
</dbReference>
<dbReference type="InterPro" id="IPR014001">
    <property type="entry name" value="Helicase_ATP-bd"/>
</dbReference>
<evidence type="ECO:0000256" key="4">
    <source>
        <dbReference type="ARBA" id="ARBA00022771"/>
    </source>
</evidence>
<dbReference type="SMART" id="SM00490">
    <property type="entry name" value="HELICc"/>
    <property type="match status" value="1"/>
</dbReference>
<dbReference type="FunFam" id="3.40.50.300:FF:000657">
    <property type="entry name" value="Probable ATP-dependent RNA helicase DDX41"/>
    <property type="match status" value="1"/>
</dbReference>
<dbReference type="GO" id="GO:0016787">
    <property type="term" value="F:hydrolase activity"/>
    <property type="evidence" value="ECO:0007669"/>
    <property type="project" value="UniProtKB-KW"/>
</dbReference>
<keyword evidence="3" id="KW-0547">Nucleotide-binding</keyword>
<keyword evidence="8" id="KW-0067">ATP-binding</keyword>
<dbReference type="GO" id="GO:0003723">
    <property type="term" value="F:RNA binding"/>
    <property type="evidence" value="ECO:0007669"/>
    <property type="project" value="UniProtKB-KW"/>
</dbReference>
<protein>
    <recommendedName>
        <fullName evidence="1">RNA helicase</fullName>
        <ecNumber evidence="1">3.6.4.13</ecNumber>
    </recommendedName>
</protein>
<reference evidence="16 17" key="1">
    <citation type="journal article" date="2017" name="Mol. Ecol.">
        <title>Comparative and population genomic landscape of Phellinus noxius: A hypervariable fungus causing root rot in trees.</title>
        <authorList>
            <person name="Chung C.L."/>
            <person name="Lee T.J."/>
            <person name="Akiba M."/>
            <person name="Lee H.H."/>
            <person name="Kuo T.H."/>
            <person name="Liu D."/>
            <person name="Ke H.M."/>
            <person name="Yokoi T."/>
            <person name="Roa M.B."/>
            <person name="Lu M.J."/>
            <person name="Chang Y.Y."/>
            <person name="Ann P.J."/>
            <person name="Tsai J.N."/>
            <person name="Chen C.Y."/>
            <person name="Tzean S.S."/>
            <person name="Ota Y."/>
            <person name="Hattori T."/>
            <person name="Sahashi N."/>
            <person name="Liou R.F."/>
            <person name="Kikuchi T."/>
            <person name="Tsai I.J."/>
        </authorList>
    </citation>
    <scope>NUCLEOTIDE SEQUENCE [LARGE SCALE GENOMIC DNA]</scope>
    <source>
        <strain evidence="16 17">FFPRI411160</strain>
    </source>
</reference>
<feature type="domain" description="DEAD-box RNA helicase Q" evidence="15">
    <location>
        <begin position="181"/>
        <end position="209"/>
    </location>
</feature>
<evidence type="ECO:0000256" key="3">
    <source>
        <dbReference type="ARBA" id="ARBA00022741"/>
    </source>
</evidence>
<keyword evidence="2" id="KW-0479">Metal-binding</keyword>
<dbReference type="GO" id="GO:0005737">
    <property type="term" value="C:cytoplasm"/>
    <property type="evidence" value="ECO:0007669"/>
    <property type="project" value="UniProtKB-ARBA"/>
</dbReference>
<evidence type="ECO:0000313" key="17">
    <source>
        <dbReference type="Proteomes" id="UP000217199"/>
    </source>
</evidence>
<keyword evidence="4" id="KW-0863">Zinc-finger</keyword>
<evidence type="ECO:0000256" key="8">
    <source>
        <dbReference type="ARBA" id="ARBA00022840"/>
    </source>
</evidence>
<evidence type="ECO:0000256" key="2">
    <source>
        <dbReference type="ARBA" id="ARBA00022723"/>
    </source>
</evidence>
<comment type="caution">
    <text evidence="16">The sequence shown here is derived from an EMBL/GenBank/DDBJ whole genome shotgun (WGS) entry which is preliminary data.</text>
</comment>
<comment type="catalytic activity">
    <reaction evidence="10">
        <text>ATP + H2O = ADP + phosphate + H(+)</text>
        <dbReference type="Rhea" id="RHEA:13065"/>
        <dbReference type="ChEBI" id="CHEBI:15377"/>
        <dbReference type="ChEBI" id="CHEBI:15378"/>
        <dbReference type="ChEBI" id="CHEBI:30616"/>
        <dbReference type="ChEBI" id="CHEBI:43474"/>
        <dbReference type="ChEBI" id="CHEBI:456216"/>
        <dbReference type="EC" id="3.6.4.13"/>
    </reaction>
</comment>
<keyword evidence="6" id="KW-0347">Helicase</keyword>
<proteinExistence type="predicted"/>
<evidence type="ECO:0000259" key="13">
    <source>
        <dbReference type="PROSITE" id="PS51192"/>
    </source>
</evidence>
<dbReference type="InterPro" id="IPR014014">
    <property type="entry name" value="RNA_helicase_DEAD_Q_motif"/>
</dbReference>
<organism evidence="16 17">
    <name type="scientific">Pyrrhoderma noxium</name>
    <dbReference type="NCBI Taxonomy" id="2282107"/>
    <lineage>
        <taxon>Eukaryota</taxon>
        <taxon>Fungi</taxon>
        <taxon>Dikarya</taxon>
        <taxon>Basidiomycota</taxon>
        <taxon>Agaricomycotina</taxon>
        <taxon>Agaricomycetes</taxon>
        <taxon>Hymenochaetales</taxon>
        <taxon>Hymenochaetaceae</taxon>
        <taxon>Pyrrhoderma</taxon>
    </lineage>
</organism>
<dbReference type="EMBL" id="NBII01000004">
    <property type="protein sequence ID" value="PAV19701.1"/>
    <property type="molecule type" value="Genomic_DNA"/>
</dbReference>
<keyword evidence="9" id="KW-0694">RNA-binding</keyword>
<dbReference type="InParanoid" id="A0A286UJA7"/>
<dbReference type="STRING" id="2282107.A0A286UJA7"/>
<evidence type="ECO:0000256" key="5">
    <source>
        <dbReference type="ARBA" id="ARBA00022801"/>
    </source>
</evidence>
<evidence type="ECO:0000259" key="14">
    <source>
        <dbReference type="PROSITE" id="PS51194"/>
    </source>
</evidence>
<evidence type="ECO:0000313" key="16">
    <source>
        <dbReference type="EMBL" id="PAV19701.1"/>
    </source>
</evidence>
<dbReference type="PROSITE" id="PS51194">
    <property type="entry name" value="HELICASE_CTER"/>
    <property type="match status" value="1"/>
</dbReference>
<dbReference type="Pfam" id="PF00270">
    <property type="entry name" value="DEAD"/>
    <property type="match status" value="1"/>
</dbReference>
<feature type="region of interest" description="Disordered" evidence="12">
    <location>
        <begin position="49"/>
        <end position="80"/>
    </location>
</feature>
<evidence type="ECO:0000256" key="11">
    <source>
        <dbReference type="PROSITE-ProRule" id="PRU00552"/>
    </source>
</evidence>
<feature type="domain" description="Helicase C-terminal" evidence="14">
    <location>
        <begin position="407"/>
        <end position="570"/>
    </location>
</feature>
<feature type="short sequence motif" description="Q motif" evidence="11">
    <location>
        <begin position="181"/>
        <end position="209"/>
    </location>
</feature>
<feature type="compositionally biased region" description="Basic residues" evidence="12">
    <location>
        <begin position="1"/>
        <end position="13"/>
    </location>
</feature>
<dbReference type="GO" id="GO:0003724">
    <property type="term" value="F:RNA helicase activity"/>
    <property type="evidence" value="ECO:0007669"/>
    <property type="project" value="UniProtKB-EC"/>
</dbReference>
<dbReference type="Pfam" id="PF00271">
    <property type="entry name" value="Helicase_C"/>
    <property type="match status" value="1"/>
</dbReference>
<sequence>MSVPPSKRRRRSRSPSPVYKLDDENDDDYAPYIPVAQRKQAKLAAIASLTHNDKRHDTEKDMAQEVDEIDEEERAREKERKERTLLLEAQEVHRKKALEDAKKTEVERNEEEEAAILAAVGSRKKLASDMELAKGIMYTEPLKTSWRPPHFIRDLSQSAHQRVREKYHIIVEGDDVPPPIANFTDMKVPEALLRYLKSKGIVSPTPIQIQGLPVAFSGRDMIGIAFTGSGKTLAFCLPLIMFAAEEEVKLPFVRGEGPVGIILCPSRELATQTYENILSWTSALSSSGLPQLNTVLCIGGISMSEQSHALSKGIHIVVATPGRLIDMLEKRRFKLDSCKYLCMDEADRMIDLGFEDDVRNIMSFFKAQRQTLLFSATMPRKIQDFAQQSLIKPVLVNVGRAGAANLDVLQVVEYVKQEAKMVYLLECLQKTPPPVIIFSDNKNEVDDIQEYLLLKGVEAVAIHGSKTQEERQYAIKSFKSGAKDVMVASGVASKGLDFNEIQHVIIFTMPKEIEDYVHQIGRTGRSGRTGIATTFVNMSTSEQTLLDLKYLLMEAGQKVPPFLLSIEDPRTAQGGSFKGCPFCGGLGHGIQSCPKLEDSQRRQMASQRADNMGGHY</sequence>
<dbReference type="SMART" id="SM00487">
    <property type="entry name" value="DEXDc"/>
    <property type="match status" value="1"/>
</dbReference>
<keyword evidence="7" id="KW-0862">Zinc</keyword>
<feature type="region of interest" description="Disordered" evidence="12">
    <location>
        <begin position="597"/>
        <end position="616"/>
    </location>
</feature>
<dbReference type="AlphaFoldDB" id="A0A286UJA7"/>
<evidence type="ECO:0000256" key="1">
    <source>
        <dbReference type="ARBA" id="ARBA00012552"/>
    </source>
</evidence>
<dbReference type="Proteomes" id="UP000217199">
    <property type="component" value="Unassembled WGS sequence"/>
</dbReference>
<feature type="domain" description="Helicase ATP-binding" evidence="13">
    <location>
        <begin position="212"/>
        <end position="396"/>
    </location>
</feature>
<dbReference type="InterPro" id="IPR001650">
    <property type="entry name" value="Helicase_C-like"/>
</dbReference>
<keyword evidence="5 16" id="KW-0378">Hydrolase</keyword>
<evidence type="ECO:0000256" key="10">
    <source>
        <dbReference type="ARBA" id="ARBA00047984"/>
    </source>
</evidence>
<evidence type="ECO:0000259" key="15">
    <source>
        <dbReference type="PROSITE" id="PS51195"/>
    </source>
</evidence>